<evidence type="ECO:0000313" key="4">
    <source>
        <dbReference type="Proteomes" id="UP000297475"/>
    </source>
</evidence>
<feature type="domain" description="DUF112" evidence="2">
    <location>
        <begin position="24"/>
        <end position="441"/>
    </location>
</feature>
<keyword evidence="1" id="KW-1133">Transmembrane helix</keyword>
<feature type="transmembrane region" description="Helical" evidence="1">
    <location>
        <begin position="317"/>
        <end position="341"/>
    </location>
</feature>
<evidence type="ECO:0000313" key="3">
    <source>
        <dbReference type="EMBL" id="TGG93581.1"/>
    </source>
</evidence>
<dbReference type="PANTHER" id="PTHR35342">
    <property type="entry name" value="TRICARBOXYLIC TRANSPORT PROTEIN"/>
    <property type="match status" value="1"/>
</dbReference>
<evidence type="ECO:0000256" key="1">
    <source>
        <dbReference type="SAM" id="Phobius"/>
    </source>
</evidence>
<feature type="transmembrane region" description="Helical" evidence="1">
    <location>
        <begin position="141"/>
        <end position="162"/>
    </location>
</feature>
<feature type="transmembrane region" description="Helical" evidence="1">
    <location>
        <begin position="26"/>
        <end position="52"/>
    </location>
</feature>
<reference evidence="3 4" key="1">
    <citation type="submission" date="2019-04" db="EMBL/GenBank/DDBJ databases">
        <title>Natronospirillum operosus gen. nov., sp. nov., a haloalkaliphilic satellite isolated from decaying biomass of laboratory culture of cyanobacterium Geitlerinema sp. and proposal of Natronospirillaceae fam. nov. and Saccharospirillaceae fam. nov.</title>
        <authorList>
            <person name="Kevbrin V."/>
            <person name="Boltyanskaya Y."/>
            <person name="Koziaeva V."/>
            <person name="Grouzdev D.S."/>
            <person name="Park M."/>
            <person name="Cho J."/>
        </authorList>
    </citation>
    <scope>NUCLEOTIDE SEQUENCE [LARGE SCALE GENOMIC DNA]</scope>
    <source>
        <strain evidence="3 4">G-116</strain>
    </source>
</reference>
<dbReference type="RefSeq" id="WP_135483307.1">
    <property type="nucleotide sequence ID" value="NZ_SRMF01000003.1"/>
</dbReference>
<dbReference type="EMBL" id="SRMF01000003">
    <property type="protein sequence ID" value="TGG93581.1"/>
    <property type="molecule type" value="Genomic_DNA"/>
</dbReference>
<feature type="transmembrane region" description="Helical" evidence="1">
    <location>
        <begin position="397"/>
        <end position="422"/>
    </location>
</feature>
<accession>A0A4Z0WF58</accession>
<feature type="transmembrane region" description="Helical" evidence="1">
    <location>
        <begin position="357"/>
        <end position="377"/>
    </location>
</feature>
<gene>
    <name evidence="3" type="ORF">E4656_11100</name>
</gene>
<name>A0A4Z0WF58_9GAMM</name>
<feature type="transmembrane region" description="Helical" evidence="1">
    <location>
        <begin position="64"/>
        <end position="89"/>
    </location>
</feature>
<keyword evidence="4" id="KW-1185">Reference proteome</keyword>
<sequence>MFAFEGLGMLGDGIAHFLNPISLFNVAWATLLGIMIGMMPGLTATMGVALLVTLTYGMPGDQAILTLLCMYVGAIYGGSRSAILLNIPGTPASAATSLDGFVLARQGKAGYAMGLATTSSAIGTVVGIICLAIFSPLLAELAFDFGSYEFFWLATFGVVISGRLTSPDDPLKGYMAGMLGLLVAMVGMESLHGFHRFTFGVPQLSDGVDIIPAMVGAFGLAEILTVMRRRLDTKVLVSNDRVVPYFRDVWRYRRTSVRSGIIGTMVGIIPGVGEDIGSWSSYAAARRASKEKEKFGKGSYEGLTAAETGNSAAVPGALIPVLTLAIPGSTAAAVLIAAMYIHDIRPGPMLMIENPGFLYQVVAILLFTTVAITIYGLSMTKVLVRVLAIPREKLMPVVYVLCVIGPFAIYQRMFDVYVMLFFGIAGFILRELKFPMAPIVLGIILGTLLDQNLRRGLMLTGGDPSPFFTRPISMIICVLTVSAILLSIPGVTRIAKRALQAAMAALRPARSK</sequence>
<organism evidence="3 4">
    <name type="scientific">Natronospirillum operosum</name>
    <dbReference type="NCBI Taxonomy" id="2759953"/>
    <lineage>
        <taxon>Bacteria</taxon>
        <taxon>Pseudomonadati</taxon>
        <taxon>Pseudomonadota</taxon>
        <taxon>Gammaproteobacteria</taxon>
        <taxon>Oceanospirillales</taxon>
        <taxon>Natronospirillaceae</taxon>
        <taxon>Natronospirillum</taxon>
    </lineage>
</organism>
<keyword evidence="1" id="KW-0812">Transmembrane</keyword>
<evidence type="ECO:0000259" key="2">
    <source>
        <dbReference type="Pfam" id="PF01970"/>
    </source>
</evidence>
<keyword evidence="1" id="KW-0472">Membrane</keyword>
<feature type="transmembrane region" description="Helical" evidence="1">
    <location>
        <begin position="472"/>
        <end position="491"/>
    </location>
</feature>
<protein>
    <submittedName>
        <fullName evidence="3">Transporter</fullName>
    </submittedName>
</protein>
<feature type="transmembrane region" description="Helical" evidence="1">
    <location>
        <begin position="207"/>
        <end position="227"/>
    </location>
</feature>
<dbReference type="Pfam" id="PF01970">
    <property type="entry name" value="TctA"/>
    <property type="match status" value="1"/>
</dbReference>
<dbReference type="AlphaFoldDB" id="A0A4Z0WF58"/>
<dbReference type="Proteomes" id="UP000297475">
    <property type="component" value="Unassembled WGS sequence"/>
</dbReference>
<feature type="transmembrane region" description="Helical" evidence="1">
    <location>
        <begin position="174"/>
        <end position="195"/>
    </location>
</feature>
<proteinExistence type="predicted"/>
<dbReference type="OrthoDB" id="7232499at2"/>
<dbReference type="InterPro" id="IPR002823">
    <property type="entry name" value="DUF112_TM"/>
</dbReference>
<feature type="transmembrane region" description="Helical" evidence="1">
    <location>
        <begin position="109"/>
        <end position="134"/>
    </location>
</feature>
<dbReference type="PANTHER" id="PTHR35342:SF5">
    <property type="entry name" value="TRICARBOXYLIC TRANSPORT PROTEIN"/>
    <property type="match status" value="1"/>
</dbReference>
<comment type="caution">
    <text evidence="3">The sequence shown here is derived from an EMBL/GenBank/DDBJ whole genome shotgun (WGS) entry which is preliminary data.</text>
</comment>